<sequence>MLKPRAICFWRHLFKLPREDKITIFVSTCFMSKAERCDCISFMYKGRMIGVGTPEKVACG</sequence>
<proteinExistence type="predicted"/>
<gene>
    <name evidence="1" type="ORF">C7N83_09375</name>
</gene>
<name>A0A2P7TYW4_9NEIS</name>
<dbReference type="Proteomes" id="UP000241868">
    <property type="component" value="Unassembled WGS sequence"/>
</dbReference>
<accession>A0A2P7TYW4</accession>
<organism evidence="1 2">
    <name type="scientific">Neisseria iguanae</name>
    <dbReference type="NCBI Taxonomy" id="90242"/>
    <lineage>
        <taxon>Bacteria</taxon>
        <taxon>Pseudomonadati</taxon>
        <taxon>Pseudomonadota</taxon>
        <taxon>Betaproteobacteria</taxon>
        <taxon>Neisseriales</taxon>
        <taxon>Neisseriaceae</taxon>
        <taxon>Neisseria</taxon>
    </lineage>
</organism>
<keyword evidence="2" id="KW-1185">Reference proteome</keyword>
<protein>
    <submittedName>
        <fullName evidence="1">Uncharacterized protein</fullName>
    </submittedName>
</protein>
<dbReference type="OrthoDB" id="9776369at2"/>
<dbReference type="AlphaFoldDB" id="A0A2P7TYW4"/>
<evidence type="ECO:0000313" key="2">
    <source>
        <dbReference type="Proteomes" id="UP000241868"/>
    </source>
</evidence>
<comment type="caution">
    <text evidence="1">The sequence shown here is derived from an EMBL/GenBank/DDBJ whole genome shotgun (WGS) entry which is preliminary data.</text>
</comment>
<dbReference type="SUPFAM" id="SSF52540">
    <property type="entry name" value="P-loop containing nucleoside triphosphate hydrolases"/>
    <property type="match status" value="1"/>
</dbReference>
<reference evidence="1 2" key="1">
    <citation type="submission" date="2018-03" db="EMBL/GenBank/DDBJ databases">
        <title>Neisseria weixii sp. nov., isolated from the intestinal contents of Tibetan Plateau pika (Ochotona curzoniae) in Yushu, Qinghai Province, China.</title>
        <authorList>
            <person name="Gui Z."/>
        </authorList>
    </citation>
    <scope>NUCLEOTIDE SEQUENCE [LARGE SCALE GENOMIC DNA]</scope>
    <source>
        <strain evidence="1 2">ATCC 51483</strain>
    </source>
</reference>
<dbReference type="InterPro" id="IPR027417">
    <property type="entry name" value="P-loop_NTPase"/>
</dbReference>
<evidence type="ECO:0000313" key="1">
    <source>
        <dbReference type="EMBL" id="PSJ79920.1"/>
    </source>
</evidence>
<dbReference type="EMBL" id="PXYY01000062">
    <property type="protein sequence ID" value="PSJ79920.1"/>
    <property type="molecule type" value="Genomic_DNA"/>
</dbReference>